<reference evidence="3" key="1">
    <citation type="journal article" date="2020" name="bioRxiv">
        <title>Comparative genomics of Chlamydomonas.</title>
        <authorList>
            <person name="Craig R.J."/>
            <person name="Hasan A.R."/>
            <person name="Ness R.W."/>
            <person name="Keightley P.D."/>
        </authorList>
    </citation>
    <scope>NUCLEOTIDE SEQUENCE</scope>
    <source>
        <strain evidence="3">CCAP 11/70</strain>
    </source>
</reference>
<evidence type="ECO:0000313" key="3">
    <source>
        <dbReference type="EMBL" id="KAG2496622.1"/>
    </source>
</evidence>
<proteinExistence type="predicted"/>
<evidence type="ECO:0000313" key="4">
    <source>
        <dbReference type="Proteomes" id="UP000612055"/>
    </source>
</evidence>
<dbReference type="OrthoDB" id="549111at2759"/>
<dbReference type="CDD" id="cd09917">
    <property type="entry name" value="F-box_SF"/>
    <property type="match status" value="1"/>
</dbReference>
<accession>A0A835Y593</accession>
<dbReference type="InterPro" id="IPR001810">
    <property type="entry name" value="F-box_dom"/>
</dbReference>
<feature type="domain" description="F-box" evidence="2">
    <location>
        <begin position="1146"/>
        <end position="1196"/>
    </location>
</feature>
<feature type="region of interest" description="Disordered" evidence="1">
    <location>
        <begin position="1"/>
        <end position="21"/>
    </location>
</feature>
<dbReference type="AlphaFoldDB" id="A0A835Y593"/>
<feature type="region of interest" description="Disordered" evidence="1">
    <location>
        <begin position="716"/>
        <end position="745"/>
    </location>
</feature>
<dbReference type="Gene3D" id="1.20.1280.50">
    <property type="match status" value="1"/>
</dbReference>
<comment type="caution">
    <text evidence="3">The sequence shown here is derived from an EMBL/GenBank/DDBJ whole genome shotgun (WGS) entry which is preliminary data.</text>
</comment>
<organism evidence="3 4">
    <name type="scientific">Edaphochlamys debaryana</name>
    <dbReference type="NCBI Taxonomy" id="47281"/>
    <lineage>
        <taxon>Eukaryota</taxon>
        <taxon>Viridiplantae</taxon>
        <taxon>Chlorophyta</taxon>
        <taxon>core chlorophytes</taxon>
        <taxon>Chlorophyceae</taxon>
        <taxon>CS clade</taxon>
        <taxon>Chlamydomonadales</taxon>
        <taxon>Chlamydomonadales incertae sedis</taxon>
        <taxon>Edaphochlamys</taxon>
    </lineage>
</organism>
<dbReference type="InterPro" id="IPR036047">
    <property type="entry name" value="F-box-like_dom_sf"/>
</dbReference>
<feature type="region of interest" description="Disordered" evidence="1">
    <location>
        <begin position="661"/>
        <end position="687"/>
    </location>
</feature>
<keyword evidence="4" id="KW-1185">Reference proteome</keyword>
<feature type="compositionally biased region" description="Low complexity" evidence="1">
    <location>
        <begin position="726"/>
        <end position="740"/>
    </location>
</feature>
<dbReference type="EMBL" id="JAEHOE010000018">
    <property type="protein sequence ID" value="KAG2496622.1"/>
    <property type="molecule type" value="Genomic_DNA"/>
</dbReference>
<sequence length="1257" mass="130783">MGASSSAPAAQAGSLSGPTPSGRSGGAVLLIGSPSVGKAQLGSLLARTQAGGTARFLSVGDELRSRALVGDEDVVAPRAADLRTDAKDILRAAAQDWAARQKTGLPGAPPPLLLLDCVYETEDAFAVMEVLREAGVPLLQVLYLHHNALSASAPYDVYRPHGDEAQAKWSAHAGRVLEFFSALGLLTEVPVTSPRLVTSRSERDRVLAEAARVSGLRLDGFFRGASSGGPALPEPTRALASAADARWVGWPGRYAVSRKAEGTRHLLMVLQGQEGEAEGKAEAYLLNGVGSLYRFPIQTLSPGPASRLTAGQGEACLPPGTLLDGELMPLRERLAAMEGGGGGDGGGLGLTEAEECRELHAAASMRGFPLATSEALLKRQQGPPLFADDTLCVLRKRHVPVSREARQLLQESLPSCPYPTGGLAFTPYDMPYVLGMAELSYTWQPPDKRVVLLAGPEARAKAEARRVSGGADMRRVLLQDLVYECVTGPSPMKPQHSLWEQRGGSYASWGARLQLLAEARARGGASEELYSWTKPVDIRWDLAGGDSREEQLAQARERGLTAEELARAAAEAAAEAAAFGAAAQPPAPQPHPARRMPFDELYGSVMAAVEAGGVERSVDPGSGLELFDCRPGSEAASEVEALCRGLVLHPPSRTVVAAPFGPLGEPSRPPPAAPHQPAAPPARRPAKGKDWHSVAFRAPLVTVTLLPETEAELRALSSGGGGTACPDAPASASGGADTSAGGSGGAPLCSASVKVDGCLVLAFTWGGQLRTATRRGMEAEQALWAGDWLRRNANPAAFQPGWSHMLEAVYGSSTHVVPYAFEGLVLLGAVDSAGLEVPRLRLPALAQDLGVTLAAPSLEGRLSDLLSGLPGADPGPGAGGKLPPLASPPAFEGWVVAGPDSRRYKLVQLPYKQVSVAGRLLHPLSVWDRVCYGGATPASLATGLPEHMRSELYGILSALSEAYGRARAALRRRLSSAAMARWLPALGLEELLKEFVALVAAADAGGEAGAAAASGLQEVVAEFHKLTRGLPHPAPAEASGEAGAGPARPVPMPFLRALAHALSGYNHAPTSITYIYNHSNDHVPTSIFYNHSSVPYFLSPLRGLLLRCVQPGLDGSLRGYTPSPAFAHSWARAWAQGPVVISTPPAPIHTALPDELLERCLAPLDGMDLIAAASVCVKWRRVMERALPPGDLASRLAAGRQAVEAAAAEVVAAARAAAARVAAAEAAAAEEAELQAALAAVAAAEAAAAQAAAAAVV</sequence>
<dbReference type="Proteomes" id="UP000612055">
    <property type="component" value="Unassembled WGS sequence"/>
</dbReference>
<protein>
    <recommendedName>
        <fullName evidence="2">F-box domain-containing protein</fullName>
    </recommendedName>
</protein>
<feature type="compositionally biased region" description="Low complexity" evidence="1">
    <location>
        <begin position="1"/>
        <end position="17"/>
    </location>
</feature>
<feature type="compositionally biased region" description="Pro residues" evidence="1">
    <location>
        <begin position="667"/>
        <end position="683"/>
    </location>
</feature>
<dbReference type="Pfam" id="PF00646">
    <property type="entry name" value="F-box"/>
    <property type="match status" value="1"/>
</dbReference>
<evidence type="ECO:0000259" key="2">
    <source>
        <dbReference type="PROSITE" id="PS50181"/>
    </source>
</evidence>
<gene>
    <name evidence="3" type="ORF">HYH03_005443</name>
</gene>
<dbReference type="PROSITE" id="PS50181">
    <property type="entry name" value="FBOX"/>
    <property type="match status" value="1"/>
</dbReference>
<dbReference type="SUPFAM" id="SSF81383">
    <property type="entry name" value="F-box domain"/>
    <property type="match status" value="1"/>
</dbReference>
<evidence type="ECO:0000256" key="1">
    <source>
        <dbReference type="SAM" id="MobiDB-lite"/>
    </source>
</evidence>
<name>A0A835Y593_9CHLO</name>